<proteinExistence type="predicted"/>
<accession>A0A4P7D805</accession>
<name>A0A4P7D805_9BURK</name>
<evidence type="ECO:0000259" key="2">
    <source>
        <dbReference type="PROSITE" id="PS51077"/>
    </source>
</evidence>
<evidence type="ECO:0000313" key="4">
    <source>
        <dbReference type="Proteomes" id="UP000295727"/>
    </source>
</evidence>
<dbReference type="PANTHER" id="PTHR30136:SF8">
    <property type="entry name" value="TRANSCRIPTIONAL REGULATORY PROTEIN"/>
    <property type="match status" value="1"/>
</dbReference>
<dbReference type="GO" id="GO:0045892">
    <property type="term" value="P:negative regulation of DNA-templated transcription"/>
    <property type="evidence" value="ECO:0007669"/>
    <property type="project" value="TreeGrafter"/>
</dbReference>
<gene>
    <name evidence="3" type="ORF">E1956_45305</name>
</gene>
<dbReference type="InterPro" id="IPR036388">
    <property type="entry name" value="WH-like_DNA-bd_sf"/>
</dbReference>
<dbReference type="RefSeq" id="WP_134760606.1">
    <property type="nucleotide sequence ID" value="NZ_CP038152.1"/>
</dbReference>
<sequence length="145" mass="15816">MVGDDRCDNSRGEFQPIPFRPIYEGKAMKAESKNSPEQEEQADDQRPGIQSVEIGAEIMTALVTFGRAVPLRQLAAKCGMPVGKVHRYLVSLTRAGLVEQDSAGGHYGRWQGLNRDRTLRVVGVLADEGGRTGDCTTEVLTGEQI</sequence>
<evidence type="ECO:0000256" key="1">
    <source>
        <dbReference type="SAM" id="MobiDB-lite"/>
    </source>
</evidence>
<protein>
    <recommendedName>
        <fullName evidence="2">HTH iclR-type domain-containing protein</fullName>
    </recommendedName>
</protein>
<dbReference type="InterPro" id="IPR050707">
    <property type="entry name" value="HTH_MetabolicPath_Reg"/>
</dbReference>
<dbReference type="PANTHER" id="PTHR30136">
    <property type="entry name" value="HELIX-TURN-HELIX TRANSCRIPTIONAL REGULATOR, ICLR FAMILY"/>
    <property type="match status" value="1"/>
</dbReference>
<keyword evidence="4" id="KW-1185">Reference proteome</keyword>
<feature type="region of interest" description="Disordered" evidence="1">
    <location>
        <begin position="1"/>
        <end position="50"/>
    </location>
</feature>
<keyword evidence="3" id="KW-0614">Plasmid</keyword>
<dbReference type="GO" id="GO:0003677">
    <property type="term" value="F:DNA binding"/>
    <property type="evidence" value="ECO:0007669"/>
    <property type="project" value="InterPro"/>
</dbReference>
<dbReference type="OrthoDB" id="9807558at2"/>
<dbReference type="Proteomes" id="UP000295727">
    <property type="component" value="Plasmid unnamed1"/>
</dbReference>
<dbReference type="GeneID" id="39649871"/>
<reference evidence="3 4" key="1">
    <citation type="submission" date="2019-03" db="EMBL/GenBank/DDBJ databases">
        <title>Paraburkholderia sp. 7MH5, isolated from subtropical forest soil.</title>
        <authorList>
            <person name="Gao Z.-H."/>
            <person name="Qiu L.-H."/>
        </authorList>
    </citation>
    <scope>NUCLEOTIDE SEQUENCE [LARGE SCALE GENOMIC DNA]</scope>
    <source>
        <strain evidence="3 4">7MH5</strain>
        <plasmid evidence="3 4">unnamed1</plasmid>
    </source>
</reference>
<feature type="compositionally biased region" description="Basic and acidic residues" evidence="1">
    <location>
        <begin position="26"/>
        <end position="36"/>
    </location>
</feature>
<geneLocation type="plasmid" evidence="3 4">
    <name>unnamed1</name>
</geneLocation>
<feature type="domain" description="HTH iclR-type" evidence="2">
    <location>
        <begin position="49"/>
        <end position="111"/>
    </location>
</feature>
<dbReference type="PROSITE" id="PS51077">
    <property type="entry name" value="HTH_ICLR"/>
    <property type="match status" value="1"/>
</dbReference>
<dbReference type="EMBL" id="CP038152">
    <property type="protein sequence ID" value="QBR04328.1"/>
    <property type="molecule type" value="Genomic_DNA"/>
</dbReference>
<dbReference type="KEGG" id="ppai:E1956_45305"/>
<dbReference type="AlphaFoldDB" id="A0A4P7D805"/>
<organism evidence="3 4">
    <name type="scientific">Paraburkholderia pallida</name>
    <dbReference type="NCBI Taxonomy" id="2547399"/>
    <lineage>
        <taxon>Bacteria</taxon>
        <taxon>Pseudomonadati</taxon>
        <taxon>Pseudomonadota</taxon>
        <taxon>Betaproteobacteria</taxon>
        <taxon>Burkholderiales</taxon>
        <taxon>Burkholderiaceae</taxon>
        <taxon>Paraburkholderia</taxon>
    </lineage>
</organism>
<dbReference type="InterPro" id="IPR005471">
    <property type="entry name" value="Tscrpt_reg_IclR_N"/>
</dbReference>
<dbReference type="InterPro" id="IPR036390">
    <property type="entry name" value="WH_DNA-bd_sf"/>
</dbReference>
<dbReference type="GO" id="GO:0003700">
    <property type="term" value="F:DNA-binding transcription factor activity"/>
    <property type="evidence" value="ECO:0007669"/>
    <property type="project" value="TreeGrafter"/>
</dbReference>
<feature type="compositionally biased region" description="Basic and acidic residues" evidence="1">
    <location>
        <begin position="1"/>
        <end position="11"/>
    </location>
</feature>
<dbReference type="Gene3D" id="1.10.10.10">
    <property type="entry name" value="Winged helix-like DNA-binding domain superfamily/Winged helix DNA-binding domain"/>
    <property type="match status" value="1"/>
</dbReference>
<dbReference type="Pfam" id="PF09339">
    <property type="entry name" value="HTH_IclR"/>
    <property type="match status" value="1"/>
</dbReference>
<evidence type="ECO:0000313" key="3">
    <source>
        <dbReference type="EMBL" id="QBR04328.1"/>
    </source>
</evidence>
<dbReference type="SUPFAM" id="SSF46785">
    <property type="entry name" value="Winged helix' DNA-binding domain"/>
    <property type="match status" value="1"/>
</dbReference>